<reference evidence="1 2" key="2">
    <citation type="submission" date="2018-08" db="EMBL/GenBank/DDBJ databases">
        <title>Acetobacter oryzifermentans sp. nov., isolated from Korea traditional vinegar and reclassification of Acetobacter pasteurianus subsp. ascendens (Henneberg 1898) as Acetobacter ascendens comb. nov.</title>
        <authorList>
            <person name="Cho G.Y."/>
            <person name="Lee S.H."/>
        </authorList>
    </citation>
    <scope>NUCLEOTIDE SEQUENCE [LARGE SCALE GENOMIC DNA]</scope>
    <source>
        <strain evidence="1 2">SH</strain>
    </source>
</reference>
<proteinExistence type="predicted"/>
<name>A0AAN1PJP4_9PROT</name>
<evidence type="ECO:0000313" key="2">
    <source>
        <dbReference type="Proteomes" id="UP000256572"/>
    </source>
</evidence>
<protein>
    <submittedName>
        <fullName evidence="1">Uncharacterized protein</fullName>
    </submittedName>
</protein>
<accession>A0AAN1PJP4</accession>
<sequence>MRAFSFDHLAALAPLNRTAAVVVGRGTGWAPAKKVIHDHDAWQENPLPVITPEGETAQAIAKGLIGTRHGYLTVIGYGGKRSKSKSAKAVWVVRCDCGMYGHHKMRALSNPDKSRMMCPNCDYLHELKAGNVP</sequence>
<gene>
    <name evidence="1" type="ORF">CJF59_13390</name>
</gene>
<reference evidence="1 2" key="1">
    <citation type="submission" date="2017-09" db="EMBL/GenBank/DDBJ databases">
        <authorList>
            <person name="Kim K.H."/>
            <person name="Chun B.H."/>
            <person name="Han G.S."/>
            <person name="Hyun S.G."/>
            <person name="Jeon C.O."/>
        </authorList>
    </citation>
    <scope>NUCLEOTIDE SEQUENCE [LARGE SCALE GENOMIC DNA]</scope>
    <source>
        <strain evidence="1 2">SH</strain>
    </source>
</reference>
<dbReference type="EMBL" id="CP023189">
    <property type="protein sequence ID" value="AXN01430.1"/>
    <property type="molecule type" value="Genomic_DNA"/>
</dbReference>
<dbReference type="RefSeq" id="WP_089178501.1">
    <property type="nucleotide sequence ID" value="NZ_CP023189.1"/>
</dbReference>
<dbReference type="AlphaFoldDB" id="A0AAN1PJP4"/>
<organism evidence="1 2">
    <name type="scientific">Acetobacter pomorum</name>
    <dbReference type="NCBI Taxonomy" id="65959"/>
    <lineage>
        <taxon>Bacteria</taxon>
        <taxon>Pseudomonadati</taxon>
        <taxon>Pseudomonadota</taxon>
        <taxon>Alphaproteobacteria</taxon>
        <taxon>Acetobacterales</taxon>
        <taxon>Acetobacteraceae</taxon>
        <taxon>Acetobacter</taxon>
    </lineage>
</organism>
<dbReference type="Proteomes" id="UP000256572">
    <property type="component" value="Chromosome"/>
</dbReference>
<evidence type="ECO:0000313" key="1">
    <source>
        <dbReference type="EMBL" id="AXN01430.1"/>
    </source>
</evidence>